<evidence type="ECO:0000256" key="1">
    <source>
        <dbReference type="SAM" id="SignalP"/>
    </source>
</evidence>
<dbReference type="EMBL" id="KK117501">
    <property type="protein sequence ID" value="KFM70638.1"/>
    <property type="molecule type" value="Genomic_DNA"/>
</dbReference>
<dbReference type="Gene3D" id="3.30.420.10">
    <property type="entry name" value="Ribonuclease H-like superfamily/Ribonuclease H"/>
    <property type="match status" value="1"/>
</dbReference>
<organism evidence="3 5">
    <name type="scientific">Stegodyphus mimosarum</name>
    <name type="common">African social velvet spider</name>
    <dbReference type="NCBI Taxonomy" id="407821"/>
    <lineage>
        <taxon>Eukaryota</taxon>
        <taxon>Metazoa</taxon>
        <taxon>Ecdysozoa</taxon>
        <taxon>Arthropoda</taxon>
        <taxon>Chelicerata</taxon>
        <taxon>Arachnida</taxon>
        <taxon>Araneae</taxon>
        <taxon>Araneomorphae</taxon>
        <taxon>Entelegynae</taxon>
        <taxon>Eresoidea</taxon>
        <taxon>Eresidae</taxon>
        <taxon>Stegodyphus</taxon>
    </lineage>
</organism>
<protein>
    <recommendedName>
        <fullName evidence="6">Secreted protein</fullName>
    </recommendedName>
</protein>
<dbReference type="EMBL" id="KK112794">
    <property type="protein sequence ID" value="KFM58577.1"/>
    <property type="molecule type" value="Genomic_DNA"/>
</dbReference>
<accession>A0A087TZU9</accession>
<evidence type="ECO:0000313" key="2">
    <source>
        <dbReference type="EMBL" id="KFM58577.1"/>
    </source>
</evidence>
<dbReference type="Proteomes" id="UP000054359">
    <property type="component" value="Unassembled WGS sequence"/>
</dbReference>
<gene>
    <name evidence="2" type="ORF">X975_09159</name>
    <name evidence="4" type="ORF">X975_16862</name>
    <name evidence="3" type="ORF">X975_17821</name>
</gene>
<dbReference type="GO" id="GO:0003676">
    <property type="term" value="F:nucleic acid binding"/>
    <property type="evidence" value="ECO:0007669"/>
    <property type="project" value="InterPro"/>
</dbReference>
<dbReference type="InterPro" id="IPR036397">
    <property type="entry name" value="RNaseH_sf"/>
</dbReference>
<proteinExistence type="predicted"/>
<evidence type="ECO:0000313" key="4">
    <source>
        <dbReference type="EMBL" id="KFM76055.1"/>
    </source>
</evidence>
<dbReference type="AlphaFoldDB" id="A0A087TZU9"/>
<keyword evidence="5" id="KW-1185">Reference proteome</keyword>
<evidence type="ECO:0000313" key="5">
    <source>
        <dbReference type="Proteomes" id="UP000054359"/>
    </source>
</evidence>
<keyword evidence="1" id="KW-0732">Signal</keyword>
<evidence type="ECO:0008006" key="6">
    <source>
        <dbReference type="Google" id="ProtNLM"/>
    </source>
</evidence>
<dbReference type="EMBL" id="KK119571">
    <property type="protein sequence ID" value="KFM76055.1"/>
    <property type="molecule type" value="Genomic_DNA"/>
</dbReference>
<feature type="non-terminal residue" evidence="3">
    <location>
        <position position="81"/>
    </location>
</feature>
<reference evidence="3 5" key="1">
    <citation type="submission" date="2013-11" db="EMBL/GenBank/DDBJ databases">
        <title>Genome sequencing of Stegodyphus mimosarum.</title>
        <authorList>
            <person name="Bechsgaard J."/>
        </authorList>
    </citation>
    <scope>NUCLEOTIDE SEQUENCE [LARGE SCALE GENOMIC DNA]</scope>
</reference>
<feature type="chain" id="PRO_5007380436" description="Secreted protein" evidence="1">
    <location>
        <begin position="20"/>
        <end position="81"/>
    </location>
</feature>
<feature type="signal peptide" evidence="1">
    <location>
        <begin position="1"/>
        <end position="19"/>
    </location>
</feature>
<evidence type="ECO:0000313" key="3">
    <source>
        <dbReference type="EMBL" id="KFM70638.1"/>
    </source>
</evidence>
<sequence length="81" mass="9220">MVWGIFSWHSLGALVFVEGTMDQQKYASFLVDHVHSFLKMMASANRTMRSVSHTQLAVYVHGSKNTRMSLPYFPGQQSPRT</sequence>
<name>A0A087TZU9_STEMI</name>
<dbReference type="OrthoDB" id="4843387at2759"/>